<dbReference type="AlphaFoldDB" id="T0Q946"/>
<dbReference type="OrthoDB" id="64915at2759"/>
<protein>
    <submittedName>
        <fullName evidence="1">Uncharacterized protein</fullName>
    </submittedName>
</protein>
<dbReference type="OMA" id="DPHIAVH"/>
<dbReference type="InterPro" id="IPR038375">
    <property type="entry name" value="NDUFAF7_sf"/>
</dbReference>
<organism evidence="1 2">
    <name type="scientific">Saprolegnia diclina (strain VS20)</name>
    <dbReference type="NCBI Taxonomy" id="1156394"/>
    <lineage>
        <taxon>Eukaryota</taxon>
        <taxon>Sar</taxon>
        <taxon>Stramenopiles</taxon>
        <taxon>Oomycota</taxon>
        <taxon>Saprolegniomycetes</taxon>
        <taxon>Saprolegniales</taxon>
        <taxon>Saprolegniaceae</taxon>
        <taxon>Saprolegnia</taxon>
    </lineage>
</organism>
<dbReference type="VEuPathDB" id="FungiDB:SDRG_08184"/>
<dbReference type="eggNOG" id="ENOG502QS4P">
    <property type="taxonomic scope" value="Eukaryota"/>
</dbReference>
<dbReference type="Gene3D" id="3.40.50.12710">
    <property type="match status" value="1"/>
</dbReference>
<dbReference type="InterPro" id="IPR011990">
    <property type="entry name" value="TPR-like_helical_dom_sf"/>
</dbReference>
<dbReference type="Proteomes" id="UP000030762">
    <property type="component" value="Unassembled WGS sequence"/>
</dbReference>
<reference evidence="1 2" key="1">
    <citation type="submission" date="2012-04" db="EMBL/GenBank/DDBJ databases">
        <title>The Genome Sequence of Saprolegnia declina VS20.</title>
        <authorList>
            <consortium name="The Broad Institute Genome Sequencing Platform"/>
            <person name="Russ C."/>
            <person name="Nusbaum C."/>
            <person name="Tyler B."/>
            <person name="van West P."/>
            <person name="Dieguez-Uribeondo J."/>
            <person name="de Bruijn I."/>
            <person name="Tripathy S."/>
            <person name="Jiang R."/>
            <person name="Young S.K."/>
            <person name="Zeng Q."/>
            <person name="Gargeya S."/>
            <person name="Fitzgerald M."/>
            <person name="Haas B."/>
            <person name="Abouelleil A."/>
            <person name="Alvarado L."/>
            <person name="Arachchi H.M."/>
            <person name="Berlin A."/>
            <person name="Chapman S.B."/>
            <person name="Goldberg J."/>
            <person name="Griggs A."/>
            <person name="Gujja S."/>
            <person name="Hansen M."/>
            <person name="Howarth C."/>
            <person name="Imamovic A."/>
            <person name="Larimer J."/>
            <person name="McCowen C."/>
            <person name="Montmayeur A."/>
            <person name="Murphy C."/>
            <person name="Neiman D."/>
            <person name="Pearson M."/>
            <person name="Priest M."/>
            <person name="Roberts A."/>
            <person name="Saif S."/>
            <person name="Shea T."/>
            <person name="Sisk P."/>
            <person name="Sykes S."/>
            <person name="Wortman J."/>
            <person name="Nusbaum C."/>
            <person name="Birren B."/>
        </authorList>
    </citation>
    <scope>NUCLEOTIDE SEQUENCE [LARGE SCALE GENOMIC DNA]</scope>
    <source>
        <strain evidence="1 2">VS20</strain>
    </source>
</reference>
<dbReference type="SUPFAM" id="SSF48452">
    <property type="entry name" value="TPR-like"/>
    <property type="match status" value="1"/>
</dbReference>
<evidence type="ECO:0000313" key="1">
    <source>
        <dbReference type="EMBL" id="EQC34414.1"/>
    </source>
</evidence>
<dbReference type="EMBL" id="JH767155">
    <property type="protein sequence ID" value="EQC34414.1"/>
    <property type="molecule type" value="Genomic_DNA"/>
</dbReference>
<evidence type="ECO:0000313" key="2">
    <source>
        <dbReference type="Proteomes" id="UP000030762"/>
    </source>
</evidence>
<dbReference type="GeneID" id="19948911"/>
<name>T0Q946_SAPDV</name>
<dbReference type="Gene3D" id="1.25.40.10">
    <property type="entry name" value="Tetratricopeptide repeat domain"/>
    <property type="match status" value="1"/>
</dbReference>
<gene>
    <name evidence="1" type="ORF">SDRG_08184</name>
</gene>
<dbReference type="RefSeq" id="XP_008612276.1">
    <property type="nucleotide sequence ID" value="XM_008614054.1"/>
</dbReference>
<accession>T0Q946</accession>
<dbReference type="STRING" id="1156394.T0Q946"/>
<dbReference type="InParanoid" id="T0Q946"/>
<proteinExistence type="predicted"/>
<keyword evidence="2" id="KW-1185">Reference proteome</keyword>
<sequence length="640" mass="71506">MDASTVVMDASMVGMDGSTPTMPSPGMDDAPISPVAQANDDPAVEPITKEDEPRVVEPERFEIETFTPFSSCHLWRLMSSFYERQGVESWAQGIVPHFITSNTFIAKRYVQVFLAYLRDATSALDPTQPLYLVELGTGSGKFSFYFVQWLHEMEAILPFPLKQIRYIMTDFTDANLKFWTTHPALAPYVASGLLDFAIFDATADTSLHLLSAKTTIAAATLANPMCVVANYLFDTLHHELFRVENGILKQGLISVGSSHAHEPDILDPEIIKRLANRFQYDAITAAYYGDQCHLNAVLEWYHDYYGASPATFLVPIGALQAIERLKALTRNQLLILSGDKGHTNPDHFRGLQDPHIAVHGSFSVMVNYHAIGVYVASRGGFALHNPQEEASLKVSLFVLPATDAPFTNDTSAVALDERCMERARQYPHAAHTFDDGLVSFGPNDFFMMQKCLKEDAKPPSLKGVLALLKLSFYDADLLYKFRDVLLDQSPTAPPKVKVDVRHCLAQTWKHYYQLDKDKDIAFEIGRVFYGMREYYDALTYYTASLDEMGKHHVTYHNMGLCYYSTQRLDEASTCFLAATELNACYTKAQTWLQRVQTELLGGKIEADPKAVALQAVDIRVVEETPVMDGRVAPAVVAPTN</sequence>